<organism evidence="1 2">
    <name type="scientific">Flavobacterium rakeshii</name>
    <dbReference type="NCBI Taxonomy" id="1038845"/>
    <lineage>
        <taxon>Bacteria</taxon>
        <taxon>Pseudomonadati</taxon>
        <taxon>Bacteroidota</taxon>
        <taxon>Flavobacteriia</taxon>
        <taxon>Flavobacteriales</taxon>
        <taxon>Flavobacteriaceae</taxon>
        <taxon>Flavobacterium</taxon>
    </lineage>
</organism>
<evidence type="ECO:0000313" key="2">
    <source>
        <dbReference type="Proteomes" id="UP000433945"/>
    </source>
</evidence>
<reference evidence="1 2" key="1">
    <citation type="submission" date="2019-12" db="EMBL/GenBank/DDBJ databases">
        <authorList>
            <person name="Sun J.-Q."/>
        </authorList>
    </citation>
    <scope>NUCLEOTIDE SEQUENCE [LARGE SCALE GENOMIC DNA]</scope>
    <source>
        <strain evidence="1 2">JCM 17928</strain>
    </source>
</reference>
<name>A0A6N8H5W6_9FLAO</name>
<comment type="caution">
    <text evidence="1">The sequence shown here is derived from an EMBL/GenBank/DDBJ whole genome shotgun (WGS) entry which is preliminary data.</text>
</comment>
<accession>A0A6N8H5W6</accession>
<proteinExistence type="predicted"/>
<gene>
    <name evidence="1" type="ORF">GN157_00030</name>
</gene>
<dbReference type="OrthoDB" id="910810at2"/>
<sequence length="730" mass="85149">MDLDAGEVIAQTKQVNDLNSLEDRQSSFTNKFKLPKTANNVRALDHMTLTGNASNVPYKKNQCTLYNDLGECFINNGYTVITDSGDYYEAVVYDGIVDLFKTIENDSLANLSLENIEHIKNITSVINSWNQDLPYRYILADYNGQYTYLKGNNPNHTPIIFIDYLVPSINVAWLWDKIFKKYGFEYSGSIFESDDFKNLWLTYPKGSENTSEILFKSTPEKWHWKKRYNAEWKTYSASYYQPEINELEVNWSENDDPERIRYLKAPQSGMYRLNISGNLGEINTAVDLVVCKNADAHGEFLAYDAIPIPEFYVAQQNIQPFTDFSTSKTFRLEEGETVCLVFRNANNKFRFWNTPLLSVTFTQLEIGQTNFTDVLSDFSIKDFLKEIIYRFGLVLYKDKNENKYEFITLTEQLTTPKSVDWSKKFARKLNEKYIYGSYAQQNWFRYKYNSEGATHNDHYIRVSNENLNESKDSIKSKIYSPESYTSPLNGLTNIYKFWEKEVVEATEENEATVSYKSLDKRFYLMRSKQVINTTRVWSMALAENTFTSKYYKETFERLSFFDIINTYYTPLKNILEKALIVNAEMFLNDTDITNFDFKKLYYIDALSGYFLVNKINNYIPGKLTKCELVRVNYSPPQTNFVLGPIVRTPSLTINNVVRLTPTTYHVGYYTNFPTRFDVLHQYSPDGVNWKTGRITVTPQQQDVLTTSVKATHFRLLYNSTKTYSNIFKLD</sequence>
<dbReference type="Proteomes" id="UP000433945">
    <property type="component" value="Unassembled WGS sequence"/>
</dbReference>
<protein>
    <submittedName>
        <fullName evidence="1">Uncharacterized protein</fullName>
    </submittedName>
</protein>
<evidence type="ECO:0000313" key="1">
    <source>
        <dbReference type="EMBL" id="MUV02084.1"/>
    </source>
</evidence>
<dbReference type="RefSeq" id="WP_157481018.1">
    <property type="nucleotide sequence ID" value="NZ_WOWP01000001.1"/>
</dbReference>
<dbReference type="EMBL" id="WOWP01000001">
    <property type="protein sequence ID" value="MUV02084.1"/>
    <property type="molecule type" value="Genomic_DNA"/>
</dbReference>
<keyword evidence="2" id="KW-1185">Reference proteome</keyword>
<dbReference type="AlphaFoldDB" id="A0A6N8H5W6"/>